<dbReference type="EMBL" id="RJNJ01000005">
    <property type="protein sequence ID" value="RSI67881.1"/>
    <property type="molecule type" value="Genomic_DNA"/>
</dbReference>
<evidence type="ECO:0000313" key="3">
    <source>
        <dbReference type="EMBL" id="RSI67881.1"/>
    </source>
</evidence>
<dbReference type="AlphaFoldDB" id="A0A1L8Q4T1"/>
<dbReference type="Proteomes" id="UP000183671">
    <property type="component" value="Unassembled WGS sequence"/>
</dbReference>
<dbReference type="EMBL" id="RMVK01000001">
    <property type="protein sequence ID" value="RSK19086.1"/>
    <property type="molecule type" value="Genomic_DNA"/>
</dbReference>
<dbReference type="Proteomes" id="UP000267593">
    <property type="component" value="Unassembled WGS sequence"/>
</dbReference>
<proteinExistence type="predicted"/>
<evidence type="ECO:0000313" key="4">
    <source>
        <dbReference type="EMBL" id="RSK19086.1"/>
    </source>
</evidence>
<dbReference type="EMBL" id="MBDM01000007">
    <property type="protein sequence ID" value="OJG02413.1"/>
    <property type="molecule type" value="Genomic_DNA"/>
</dbReference>
<organism evidence="2 5">
    <name type="scientific">Streptococcus oralis</name>
    <dbReference type="NCBI Taxonomy" id="1303"/>
    <lineage>
        <taxon>Bacteria</taxon>
        <taxon>Bacillati</taxon>
        <taxon>Bacillota</taxon>
        <taxon>Bacilli</taxon>
        <taxon>Lactobacillales</taxon>
        <taxon>Streptococcaceae</taxon>
        <taxon>Streptococcus</taxon>
    </lineage>
</organism>
<keyword evidence="1" id="KW-1133">Transmembrane helix</keyword>
<accession>A0A1L8Q4T1</accession>
<feature type="transmembrane region" description="Helical" evidence="1">
    <location>
        <begin position="37"/>
        <end position="58"/>
    </location>
</feature>
<keyword evidence="1" id="KW-0472">Membrane</keyword>
<evidence type="ECO:0000313" key="6">
    <source>
        <dbReference type="Proteomes" id="UP000267593"/>
    </source>
</evidence>
<evidence type="ECO:0000313" key="5">
    <source>
        <dbReference type="Proteomes" id="UP000183671"/>
    </source>
</evidence>
<gene>
    <name evidence="2" type="ORF">BBP19_07290</name>
    <name evidence="4" type="ORF">D8844_01095</name>
    <name evidence="3" type="ORF">D8863_05650</name>
</gene>
<name>A0A1L8Q4T1_STROR</name>
<evidence type="ECO:0000313" key="7">
    <source>
        <dbReference type="Proteomes" id="UP000267979"/>
    </source>
</evidence>
<feature type="transmembrane region" description="Helical" evidence="1">
    <location>
        <begin position="7"/>
        <end position="31"/>
    </location>
</feature>
<reference evidence="6 7" key="2">
    <citation type="submission" date="2018-11" db="EMBL/GenBank/DDBJ databases">
        <title>Species Designations Belie Phenotypic and Genotypic Heterogeneity in Oral Streptococci.</title>
        <authorList>
            <person name="Velsko I."/>
        </authorList>
    </citation>
    <scope>NUCLEOTIDE SEQUENCE [LARGE SCALE GENOMIC DNA]</scope>
    <source>
        <strain evidence="4 7">BCC52</strain>
        <strain evidence="3 6">BCC63</strain>
    </source>
</reference>
<dbReference type="Proteomes" id="UP000267979">
    <property type="component" value="Unassembled WGS sequence"/>
</dbReference>
<protein>
    <submittedName>
        <fullName evidence="2">Uncharacterized protein</fullName>
    </submittedName>
</protein>
<comment type="caution">
    <text evidence="2">The sequence shown here is derived from an EMBL/GenBank/DDBJ whole genome shotgun (WGS) entry which is preliminary data.</text>
</comment>
<sequence length="63" mass="7382">MKNRFSLTLIFFQVMIAGSSLFVILTQFGLLRQPVKIIIQMICLFSFLSVCITIYNYVREEKD</sequence>
<keyword evidence="1" id="KW-0812">Transmembrane</keyword>
<evidence type="ECO:0000313" key="2">
    <source>
        <dbReference type="EMBL" id="OJG02413.1"/>
    </source>
</evidence>
<reference evidence="2 5" key="1">
    <citation type="submission" date="2016-07" db="EMBL/GenBank/DDBJ databases">
        <title>A clinical isolate of carbapenem-resistant Streptococcus oralis with altered penicillin binding proteins.</title>
        <authorList>
            <person name="Kanji J.N."/>
            <person name="Bharat A."/>
            <person name="Naidu P."/>
            <person name="Martin I."/>
            <person name="Mulvey M.R."/>
            <person name="Panaro C.D."/>
        </authorList>
    </citation>
    <scope>NUCLEOTIDE SEQUENCE [LARGE SCALE GENOMIC DNA]</scope>
    <source>
        <strain evidence="2 5">SC15-3744</strain>
    </source>
</reference>
<evidence type="ECO:0000256" key="1">
    <source>
        <dbReference type="SAM" id="Phobius"/>
    </source>
</evidence>